<gene>
    <name evidence="1" type="ORF">Pint_34881</name>
</gene>
<reference evidence="2" key="1">
    <citation type="journal article" date="2023" name="G3 (Bethesda)">
        <title>Genome assembly and association tests identify interacting loci associated with vigor, precocity, and sex in interspecific pistachio rootstocks.</title>
        <authorList>
            <person name="Palmer W."/>
            <person name="Jacygrad E."/>
            <person name="Sagayaradj S."/>
            <person name="Cavanaugh K."/>
            <person name="Han R."/>
            <person name="Bertier L."/>
            <person name="Beede B."/>
            <person name="Kafkas S."/>
            <person name="Golino D."/>
            <person name="Preece J."/>
            <person name="Michelmore R."/>
        </authorList>
    </citation>
    <scope>NUCLEOTIDE SEQUENCE [LARGE SCALE GENOMIC DNA]</scope>
</reference>
<dbReference type="Proteomes" id="UP001163603">
    <property type="component" value="Chromosome 9"/>
</dbReference>
<sequence length="93" mass="10187">MNASGDNMSSSRYHSEGTIPSKELRRRQIKFSDPVNQLSLETSVRDNLQTCAALHGKSFDSAMSRMDGSTGYSIEACIEDAVAMVVINVNLMN</sequence>
<comment type="caution">
    <text evidence="1">The sequence shown here is derived from an EMBL/GenBank/DDBJ whole genome shotgun (WGS) entry which is preliminary data.</text>
</comment>
<organism evidence="1 2">
    <name type="scientific">Pistacia integerrima</name>
    <dbReference type="NCBI Taxonomy" id="434235"/>
    <lineage>
        <taxon>Eukaryota</taxon>
        <taxon>Viridiplantae</taxon>
        <taxon>Streptophyta</taxon>
        <taxon>Embryophyta</taxon>
        <taxon>Tracheophyta</taxon>
        <taxon>Spermatophyta</taxon>
        <taxon>Magnoliopsida</taxon>
        <taxon>eudicotyledons</taxon>
        <taxon>Gunneridae</taxon>
        <taxon>Pentapetalae</taxon>
        <taxon>rosids</taxon>
        <taxon>malvids</taxon>
        <taxon>Sapindales</taxon>
        <taxon>Anacardiaceae</taxon>
        <taxon>Pistacia</taxon>
    </lineage>
</organism>
<protein>
    <submittedName>
        <fullName evidence="1">Uncharacterized protein</fullName>
    </submittedName>
</protein>
<proteinExistence type="predicted"/>
<evidence type="ECO:0000313" key="2">
    <source>
        <dbReference type="Proteomes" id="UP001163603"/>
    </source>
</evidence>
<dbReference type="EMBL" id="CM047744">
    <property type="protein sequence ID" value="KAJ0028278.1"/>
    <property type="molecule type" value="Genomic_DNA"/>
</dbReference>
<evidence type="ECO:0000313" key="1">
    <source>
        <dbReference type="EMBL" id="KAJ0028278.1"/>
    </source>
</evidence>
<keyword evidence="2" id="KW-1185">Reference proteome</keyword>
<name>A0ACC0Y447_9ROSI</name>
<accession>A0ACC0Y447</accession>